<evidence type="ECO:0000313" key="2">
    <source>
        <dbReference type="Proteomes" id="UP000323506"/>
    </source>
</evidence>
<gene>
    <name evidence="1" type="ORF">ES288_D07G079100v1</name>
</gene>
<dbReference type="Proteomes" id="UP000323506">
    <property type="component" value="Chromosome D07"/>
</dbReference>
<name>A0A5D2BTJ9_GOSDA</name>
<sequence>MPESTLTSMLREHTNNTLRVEKFLGSVIVEKVTAIKTEGSATPKTPGKSKRPHCFPAGTRALTRSQDFLDLYPFWVRAISYRFAPDINRWQAEALVAIQEVW</sequence>
<accession>A0A5D2BTJ9</accession>
<protein>
    <submittedName>
        <fullName evidence="1">Uncharacterized protein</fullName>
    </submittedName>
</protein>
<keyword evidence="2" id="KW-1185">Reference proteome</keyword>
<dbReference type="AlphaFoldDB" id="A0A5D2BTJ9"/>
<reference evidence="1 2" key="1">
    <citation type="submission" date="2019-06" db="EMBL/GenBank/DDBJ databases">
        <title>WGS assembly of Gossypium darwinii.</title>
        <authorList>
            <person name="Chen Z.J."/>
            <person name="Sreedasyam A."/>
            <person name="Ando A."/>
            <person name="Song Q."/>
            <person name="De L."/>
            <person name="Hulse-Kemp A."/>
            <person name="Ding M."/>
            <person name="Ye W."/>
            <person name="Kirkbride R."/>
            <person name="Jenkins J."/>
            <person name="Plott C."/>
            <person name="Lovell J."/>
            <person name="Lin Y.-M."/>
            <person name="Vaughn R."/>
            <person name="Liu B."/>
            <person name="Li W."/>
            <person name="Simpson S."/>
            <person name="Scheffler B."/>
            <person name="Saski C."/>
            <person name="Grover C."/>
            <person name="Hu G."/>
            <person name="Conover J."/>
            <person name="Carlson J."/>
            <person name="Shu S."/>
            <person name="Boston L."/>
            <person name="Williams M."/>
            <person name="Peterson D."/>
            <person name="Mcgee K."/>
            <person name="Jones D."/>
            <person name="Wendel J."/>
            <person name="Stelly D."/>
            <person name="Grimwood J."/>
            <person name="Schmutz J."/>
        </authorList>
    </citation>
    <scope>NUCLEOTIDE SEQUENCE [LARGE SCALE GENOMIC DNA]</scope>
    <source>
        <strain evidence="1">1808015.09</strain>
    </source>
</reference>
<dbReference type="EMBL" id="CM017707">
    <property type="protein sequence ID" value="TYG60567.1"/>
    <property type="molecule type" value="Genomic_DNA"/>
</dbReference>
<proteinExistence type="predicted"/>
<organism evidence="1 2">
    <name type="scientific">Gossypium darwinii</name>
    <name type="common">Darwin's cotton</name>
    <name type="synonym">Gossypium barbadense var. darwinii</name>
    <dbReference type="NCBI Taxonomy" id="34276"/>
    <lineage>
        <taxon>Eukaryota</taxon>
        <taxon>Viridiplantae</taxon>
        <taxon>Streptophyta</taxon>
        <taxon>Embryophyta</taxon>
        <taxon>Tracheophyta</taxon>
        <taxon>Spermatophyta</taxon>
        <taxon>Magnoliopsida</taxon>
        <taxon>eudicotyledons</taxon>
        <taxon>Gunneridae</taxon>
        <taxon>Pentapetalae</taxon>
        <taxon>rosids</taxon>
        <taxon>malvids</taxon>
        <taxon>Malvales</taxon>
        <taxon>Malvaceae</taxon>
        <taxon>Malvoideae</taxon>
        <taxon>Gossypium</taxon>
    </lineage>
</organism>
<evidence type="ECO:0000313" key="1">
    <source>
        <dbReference type="EMBL" id="TYG60567.1"/>
    </source>
</evidence>